<protein>
    <submittedName>
        <fullName evidence="1">Asialoglycoprotein receptor 2</fullName>
    </submittedName>
</protein>
<gene>
    <name evidence="1" type="primary">ASGR2</name>
</gene>
<accession>A0AC11CAE1</accession>
<sequence>MARNFQDIQQLDSEENDHQLGRGEDPDTRGHSPGREEPFWKGKCPVSGALLYPSLAPGHSLSLRGLCHIHPVTRDCPLMPPSSPPPGPQERGLPSSFQPDQCVLCVVAGGEGCVLEGKGTEKFWKIPTPLQAPYLNLSLANLYRSPQVSRRKFSGMPPPQPLVLQRLCSKFRLSLFVLVFNVLLLVAICVTGSQRAQLQGELQTLQDTFSNFSSSTLMNILNLSSHGGFASDKVRLLETKLEKQQEDLKADHATLLLHLKHFPTDLRALTCQMAHFQSNGTECCPVNWVEYDGSCYWFSRLGKPWLEAEKYCQLENAHLVVVNSREEQKFVVQHSNPFRIWIGLTDSDGSWKWVDGTDYRHSYKNWDPAQPDNWRGHELGASEDCAEIRRDGLWNDDFCQQVKRWVCEMKRNITI</sequence>
<reference evidence="1" key="1">
    <citation type="submission" date="2020-11" db="EMBL/GenBank/DDBJ databases">
        <authorList>
            <person name="Davenport K.M."/>
            <person name="Bickhart D.M."/>
            <person name="Smith T.P.L."/>
            <person name="Murdoch B.M."/>
            <person name="Rosen B.D."/>
        </authorList>
    </citation>
    <scope>NUCLEOTIDE SEQUENCE [LARGE SCALE GENOMIC DNA]</scope>
    <source>
        <strain evidence="1">OAR_USU_Benz2616</strain>
    </source>
</reference>
<reference evidence="1" key="2">
    <citation type="submission" date="2025-08" db="UniProtKB">
        <authorList>
            <consortium name="Ensembl"/>
        </authorList>
    </citation>
    <scope>IDENTIFICATION</scope>
</reference>
<organism evidence="1">
    <name type="scientific">Ovis aries</name>
    <name type="common">Sheep</name>
    <dbReference type="NCBI Taxonomy" id="9940"/>
    <lineage>
        <taxon>Eukaryota</taxon>
        <taxon>Metazoa</taxon>
        <taxon>Chordata</taxon>
        <taxon>Craniata</taxon>
        <taxon>Vertebrata</taxon>
        <taxon>Euteleostomi</taxon>
        <taxon>Mammalia</taxon>
        <taxon>Eutheria</taxon>
        <taxon>Laurasiatheria</taxon>
        <taxon>Artiodactyla</taxon>
        <taxon>Ruminantia</taxon>
        <taxon>Pecora</taxon>
        <taxon>Bovidae</taxon>
        <taxon>Caprinae</taxon>
        <taxon>Ovis</taxon>
    </lineage>
</organism>
<name>A0AC11CAE1_SHEEP</name>
<evidence type="ECO:0000313" key="1">
    <source>
        <dbReference type="Ensembl" id="ENSOARP00020026839.2"/>
    </source>
</evidence>
<dbReference type="Ensembl" id="ENSOART00020032480.2">
    <property type="protein sequence ID" value="ENSOARP00020026839.2"/>
    <property type="gene ID" value="ENSOARG00020021046.2"/>
</dbReference>
<reference evidence="1" key="3">
    <citation type="submission" date="2025-09" db="UniProtKB">
        <authorList>
            <consortium name="Ensembl"/>
        </authorList>
    </citation>
    <scope>IDENTIFICATION</scope>
</reference>
<proteinExistence type="predicted"/>